<reference evidence="1" key="1">
    <citation type="submission" date="2019-10" db="EMBL/GenBank/DDBJ databases">
        <title>Nonomuraea sp. nov., isolated from Phyllanthus amarus.</title>
        <authorList>
            <person name="Klykleung N."/>
            <person name="Tanasupawat S."/>
        </authorList>
    </citation>
    <scope>NUCLEOTIDE SEQUENCE [LARGE SCALE GENOMIC DNA]</scope>
    <source>
        <strain evidence="1">3MP-10</strain>
    </source>
</reference>
<keyword evidence="2" id="KW-1185">Reference proteome</keyword>
<gene>
    <name evidence="1" type="ORF">FH607_011515</name>
</gene>
<proteinExistence type="predicted"/>
<dbReference type="AlphaFoldDB" id="A0A5N6ADZ4"/>
<organism evidence="1 2">
    <name type="scientific">Streptomyces mimosae</name>
    <dbReference type="NCBI Taxonomy" id="2586635"/>
    <lineage>
        <taxon>Bacteria</taxon>
        <taxon>Bacillati</taxon>
        <taxon>Actinomycetota</taxon>
        <taxon>Actinomycetes</taxon>
        <taxon>Kitasatosporales</taxon>
        <taxon>Streptomycetaceae</taxon>
        <taxon>Streptomyces</taxon>
    </lineage>
</organism>
<dbReference type="RefSeq" id="WP_139667568.1">
    <property type="nucleotide sequence ID" value="NZ_VDLY02000006.1"/>
</dbReference>
<dbReference type="EMBL" id="VDLY02000006">
    <property type="protein sequence ID" value="KAB8166445.1"/>
    <property type="molecule type" value="Genomic_DNA"/>
</dbReference>
<dbReference type="Proteomes" id="UP000314251">
    <property type="component" value="Unassembled WGS sequence"/>
</dbReference>
<protein>
    <submittedName>
        <fullName evidence="1">Uncharacterized protein</fullName>
    </submittedName>
</protein>
<dbReference type="OrthoDB" id="4251710at2"/>
<name>A0A5N6ADZ4_9ACTN</name>
<comment type="caution">
    <text evidence="1">The sequence shown here is derived from an EMBL/GenBank/DDBJ whole genome shotgun (WGS) entry which is preliminary data.</text>
</comment>
<accession>A0A5N6ADZ4</accession>
<evidence type="ECO:0000313" key="1">
    <source>
        <dbReference type="EMBL" id="KAB8166445.1"/>
    </source>
</evidence>
<sequence>MRIDLDKAVETAEELLAELKKLNGAEPDDAPTRVARHQRSEITRQLLYLGHLGERVSVEIMGAYHEYKGQEIRRGGGPAAD</sequence>
<evidence type="ECO:0000313" key="2">
    <source>
        <dbReference type="Proteomes" id="UP000314251"/>
    </source>
</evidence>